<proteinExistence type="predicted"/>
<dbReference type="Gene3D" id="3.40.50.1820">
    <property type="entry name" value="alpha/beta hydrolase"/>
    <property type="match status" value="1"/>
</dbReference>
<dbReference type="PANTHER" id="PTHR10655:SF67">
    <property type="entry name" value="PHOSPHOLIPASE_CARBOXYLESTERASE SUPERFAMILY (AFU_ORTHOLOGUE AFUA_5G09340)"/>
    <property type="match status" value="1"/>
</dbReference>
<organism evidence="2 3">
    <name type="scientific">Remersonia thermophila</name>
    <dbReference type="NCBI Taxonomy" id="72144"/>
    <lineage>
        <taxon>Eukaryota</taxon>
        <taxon>Fungi</taxon>
        <taxon>Dikarya</taxon>
        <taxon>Ascomycota</taxon>
        <taxon>Pezizomycotina</taxon>
        <taxon>Sordariomycetes</taxon>
        <taxon>Sordariomycetidae</taxon>
        <taxon>Sordariales</taxon>
        <taxon>Sordariales incertae sedis</taxon>
        <taxon>Remersonia</taxon>
    </lineage>
</organism>
<dbReference type="Proteomes" id="UP001600064">
    <property type="component" value="Unassembled WGS sequence"/>
</dbReference>
<dbReference type="GeneID" id="98126909"/>
<feature type="compositionally biased region" description="Low complexity" evidence="1">
    <location>
        <begin position="206"/>
        <end position="220"/>
    </location>
</feature>
<gene>
    <name evidence="2" type="ORF">VTJ83DRAFT_5642</name>
</gene>
<evidence type="ECO:0000256" key="1">
    <source>
        <dbReference type="SAM" id="MobiDB-lite"/>
    </source>
</evidence>
<accession>A0ABR4D7D5</accession>
<protein>
    <recommendedName>
        <fullName evidence="4">Phospholipase/carboxylesterase/thioesterase domain-containing protein</fullName>
    </recommendedName>
</protein>
<keyword evidence="3" id="KW-1185">Reference proteome</keyword>
<dbReference type="InterPro" id="IPR029058">
    <property type="entry name" value="AB_hydrolase_fold"/>
</dbReference>
<reference evidence="2 3" key="1">
    <citation type="journal article" date="2024" name="Commun. Biol.">
        <title>Comparative genomic analysis of thermophilic fungi reveals convergent evolutionary adaptations and gene losses.</title>
        <authorList>
            <person name="Steindorff A.S."/>
            <person name="Aguilar-Pontes M.V."/>
            <person name="Robinson A.J."/>
            <person name="Andreopoulos B."/>
            <person name="LaButti K."/>
            <person name="Kuo A."/>
            <person name="Mondo S."/>
            <person name="Riley R."/>
            <person name="Otillar R."/>
            <person name="Haridas S."/>
            <person name="Lipzen A."/>
            <person name="Grimwood J."/>
            <person name="Schmutz J."/>
            <person name="Clum A."/>
            <person name="Reid I.D."/>
            <person name="Moisan M.C."/>
            <person name="Butler G."/>
            <person name="Nguyen T.T.M."/>
            <person name="Dewar K."/>
            <person name="Conant G."/>
            <person name="Drula E."/>
            <person name="Henrissat B."/>
            <person name="Hansel C."/>
            <person name="Singer S."/>
            <person name="Hutchinson M.I."/>
            <person name="de Vries R.P."/>
            <person name="Natvig D.O."/>
            <person name="Powell A.J."/>
            <person name="Tsang A."/>
            <person name="Grigoriev I.V."/>
        </authorList>
    </citation>
    <scope>NUCLEOTIDE SEQUENCE [LARGE SCALE GENOMIC DNA]</scope>
    <source>
        <strain evidence="2 3">ATCC 22073</strain>
    </source>
</reference>
<evidence type="ECO:0000313" key="2">
    <source>
        <dbReference type="EMBL" id="KAL2266290.1"/>
    </source>
</evidence>
<dbReference type="PANTHER" id="PTHR10655">
    <property type="entry name" value="LYSOPHOSPHOLIPASE-RELATED"/>
    <property type="match status" value="1"/>
</dbReference>
<dbReference type="InterPro" id="IPR050565">
    <property type="entry name" value="LYPA1-2/EST-like"/>
</dbReference>
<sequence length="312" mass="33407">MPPRIPTLDDFRPIFSSHPASSSPAASPPVALIPPNPPESTTAFLLLLHGLGDTHAPFARFARNLALPGTFAIALRGVAPLPAAFLFADDDDAAGGSGGGGGEGYHWGDDLLATADGAIDASPRADPGYERARAWVLDKVVAEVLVGRCGWDVADVMLFGFGQGGSVALGLASSVRMGLSRVEEVKEEDEEEERGGKEDGAGKPGRQQQRQQQQRQQQQQKAFKGVVSVGGSLPPSMVPSLSGRGKARTPVLVLCGRESEAVDEDAVELLEQEFDSVQVVRWKRADDGMPQNRDEALPMMRFFAERLRNVWL</sequence>
<name>A0ABR4D7D5_9PEZI</name>
<evidence type="ECO:0000313" key="3">
    <source>
        <dbReference type="Proteomes" id="UP001600064"/>
    </source>
</evidence>
<dbReference type="EMBL" id="JAZGUE010000005">
    <property type="protein sequence ID" value="KAL2266290.1"/>
    <property type="molecule type" value="Genomic_DNA"/>
</dbReference>
<dbReference type="RefSeq" id="XP_070865017.1">
    <property type="nucleotide sequence ID" value="XM_071012265.1"/>
</dbReference>
<evidence type="ECO:0008006" key="4">
    <source>
        <dbReference type="Google" id="ProtNLM"/>
    </source>
</evidence>
<comment type="caution">
    <text evidence="2">The sequence shown here is derived from an EMBL/GenBank/DDBJ whole genome shotgun (WGS) entry which is preliminary data.</text>
</comment>
<dbReference type="SUPFAM" id="SSF53474">
    <property type="entry name" value="alpha/beta-Hydrolases"/>
    <property type="match status" value="1"/>
</dbReference>
<feature type="region of interest" description="Disordered" evidence="1">
    <location>
        <begin position="182"/>
        <end position="225"/>
    </location>
</feature>